<feature type="transmembrane region" description="Helical" evidence="2">
    <location>
        <begin position="118"/>
        <end position="136"/>
    </location>
</feature>
<gene>
    <name evidence="3" type="ORF">K8V11_11160</name>
</gene>
<dbReference type="Pfam" id="PF07077">
    <property type="entry name" value="DUF1345"/>
    <property type="match status" value="1"/>
</dbReference>
<dbReference type="AlphaFoldDB" id="A0A921K019"/>
<protein>
    <submittedName>
        <fullName evidence="3">DUF1345 domain-containing protein</fullName>
    </submittedName>
</protein>
<dbReference type="EMBL" id="DYXM01000218">
    <property type="protein sequence ID" value="HJE91551.1"/>
    <property type="molecule type" value="Genomic_DNA"/>
</dbReference>
<sequence length="250" mass="27220">MESFFLRRREKPSSASNAAPDSVTAESRDPGRSMPAEHAGAHRKKHERIRFFMTGIIATAIFAAVGLWGEWAVAPAAGWAVATIFHSVDIRARIGWMGPDETEAHAAVEDPSRAVREVLVLTANVISLVAVVLLIVEVERIEGWTKLIFAVIALVTVASSWVLLHTIYTLRYAECYYGSNPPGGIDFGSDDFPSYLDFAYFSFTIGMTYAPADSVTSSEIRQIVFGHAIMSFLFGTGILATAISLVVGLF</sequence>
<feature type="transmembrane region" description="Helical" evidence="2">
    <location>
        <begin position="224"/>
        <end position="247"/>
    </location>
</feature>
<evidence type="ECO:0000256" key="2">
    <source>
        <dbReference type="SAM" id="Phobius"/>
    </source>
</evidence>
<name>A0A921K019_9ACTN</name>
<reference evidence="3" key="1">
    <citation type="journal article" date="2021" name="PeerJ">
        <title>Extensive microbial diversity within the chicken gut microbiome revealed by metagenomics and culture.</title>
        <authorList>
            <person name="Gilroy R."/>
            <person name="Ravi A."/>
            <person name="Getino M."/>
            <person name="Pursley I."/>
            <person name="Horton D.L."/>
            <person name="Alikhan N.F."/>
            <person name="Baker D."/>
            <person name="Gharbi K."/>
            <person name="Hall N."/>
            <person name="Watson M."/>
            <person name="Adriaenssens E.M."/>
            <person name="Foster-Nyarko E."/>
            <person name="Jarju S."/>
            <person name="Secka A."/>
            <person name="Antonio M."/>
            <person name="Oren A."/>
            <person name="Chaudhuri R.R."/>
            <person name="La Ragione R."/>
            <person name="Hildebrand F."/>
            <person name="Pallen M.J."/>
        </authorList>
    </citation>
    <scope>NUCLEOTIDE SEQUENCE</scope>
    <source>
        <strain evidence="3">ChiGjej1B1-18357</strain>
    </source>
</reference>
<comment type="caution">
    <text evidence="3">The sequence shown here is derived from an EMBL/GenBank/DDBJ whole genome shotgun (WGS) entry which is preliminary data.</text>
</comment>
<organism evidence="3 4">
    <name type="scientific">Dietzia timorensis</name>
    <dbReference type="NCBI Taxonomy" id="499555"/>
    <lineage>
        <taxon>Bacteria</taxon>
        <taxon>Bacillati</taxon>
        <taxon>Actinomycetota</taxon>
        <taxon>Actinomycetes</taxon>
        <taxon>Mycobacteriales</taxon>
        <taxon>Dietziaceae</taxon>
        <taxon>Dietzia</taxon>
    </lineage>
</organism>
<evidence type="ECO:0000313" key="3">
    <source>
        <dbReference type="EMBL" id="HJE91551.1"/>
    </source>
</evidence>
<feature type="transmembrane region" description="Helical" evidence="2">
    <location>
        <begin position="51"/>
        <end position="69"/>
    </location>
</feature>
<keyword evidence="2" id="KW-1133">Transmembrane helix</keyword>
<proteinExistence type="predicted"/>
<feature type="compositionally biased region" description="Basic residues" evidence="1">
    <location>
        <begin position="1"/>
        <end position="10"/>
    </location>
</feature>
<feature type="transmembrane region" description="Helical" evidence="2">
    <location>
        <begin position="148"/>
        <end position="172"/>
    </location>
</feature>
<dbReference type="Proteomes" id="UP000776650">
    <property type="component" value="Unassembled WGS sequence"/>
</dbReference>
<keyword evidence="2" id="KW-0472">Membrane</keyword>
<reference evidence="3" key="2">
    <citation type="submission" date="2021-09" db="EMBL/GenBank/DDBJ databases">
        <authorList>
            <person name="Gilroy R."/>
        </authorList>
    </citation>
    <scope>NUCLEOTIDE SEQUENCE</scope>
    <source>
        <strain evidence="3">ChiGjej1B1-18357</strain>
    </source>
</reference>
<dbReference type="InterPro" id="IPR009781">
    <property type="entry name" value="DUF1345"/>
</dbReference>
<feature type="region of interest" description="Disordered" evidence="1">
    <location>
        <begin position="1"/>
        <end position="42"/>
    </location>
</feature>
<accession>A0A921K019</accession>
<keyword evidence="2" id="KW-0812">Transmembrane</keyword>
<evidence type="ECO:0000256" key="1">
    <source>
        <dbReference type="SAM" id="MobiDB-lite"/>
    </source>
</evidence>
<evidence type="ECO:0000313" key="4">
    <source>
        <dbReference type="Proteomes" id="UP000776650"/>
    </source>
</evidence>
<dbReference type="RefSeq" id="WP_303914086.1">
    <property type="nucleotide sequence ID" value="NZ_DYXM01000218.1"/>
</dbReference>